<name>A0A822VZ83_STRSU</name>
<dbReference type="EMBL" id="FISW01000001">
    <property type="protein sequence ID" value="CZA69350.1"/>
    <property type="molecule type" value="Genomic_DNA"/>
</dbReference>
<evidence type="ECO:0000313" key="1">
    <source>
        <dbReference type="EMBL" id="CZA69350.1"/>
    </source>
</evidence>
<sequence>MIFLVPYSFCLTLVGSFCEGTKGQSRYIVLLLTFFTSAQEELRFWISRFKQSTSLFELALPYFIERQVLFPTEAGQKAQDHYSEFVSTSQRSG</sequence>
<proteinExistence type="predicted"/>
<comment type="caution">
    <text evidence="1">The sequence shown here is derived from an EMBL/GenBank/DDBJ whole genome shotgun (WGS) entry which is preliminary data.</text>
</comment>
<reference evidence="1 2" key="1">
    <citation type="submission" date="2016-02" db="EMBL/GenBank/DDBJ databases">
        <authorList>
            <consortium name="Pathogen Informatics"/>
        </authorList>
    </citation>
    <scope>NUCLEOTIDE SEQUENCE [LARGE SCALE GENOMIC DNA]</scope>
    <source>
        <strain evidence="1 2">FX230</strain>
    </source>
</reference>
<gene>
    <name evidence="1" type="ORF">ERS156295_00053</name>
</gene>
<dbReference type="AlphaFoldDB" id="A0A822VZ83"/>
<accession>A0A822VZ83</accession>
<dbReference type="Proteomes" id="UP000075081">
    <property type="component" value="Unassembled WGS sequence"/>
</dbReference>
<organism evidence="1 2">
    <name type="scientific">Streptococcus suis</name>
    <dbReference type="NCBI Taxonomy" id="1307"/>
    <lineage>
        <taxon>Bacteria</taxon>
        <taxon>Bacillati</taxon>
        <taxon>Bacillota</taxon>
        <taxon>Bacilli</taxon>
        <taxon>Lactobacillales</taxon>
        <taxon>Streptococcaceae</taxon>
        <taxon>Streptococcus</taxon>
    </lineage>
</organism>
<protein>
    <submittedName>
        <fullName evidence="1">Uncharacterized protein</fullName>
    </submittedName>
</protein>
<evidence type="ECO:0000313" key="2">
    <source>
        <dbReference type="Proteomes" id="UP000075081"/>
    </source>
</evidence>